<dbReference type="PANTHER" id="PTHR23028:SF134">
    <property type="entry name" value="PUTATIVE (AFU_ORTHOLOGUE AFUA_4G08520)-RELATED"/>
    <property type="match status" value="1"/>
</dbReference>
<dbReference type="EMBL" id="ML736209">
    <property type="protein sequence ID" value="KAE8378326.1"/>
    <property type="molecule type" value="Genomic_DNA"/>
</dbReference>
<feature type="transmembrane region" description="Helical" evidence="1">
    <location>
        <begin position="408"/>
        <end position="434"/>
    </location>
</feature>
<accession>A0A5N7B985</accession>
<evidence type="ECO:0000259" key="2">
    <source>
        <dbReference type="Pfam" id="PF01757"/>
    </source>
</evidence>
<evidence type="ECO:0000313" key="4">
    <source>
        <dbReference type="Proteomes" id="UP000326198"/>
    </source>
</evidence>
<feature type="transmembrane region" description="Helical" evidence="1">
    <location>
        <begin position="285"/>
        <end position="308"/>
    </location>
</feature>
<protein>
    <submittedName>
        <fullName evidence="3">Acyltransferase 3</fullName>
    </submittedName>
</protein>
<dbReference type="InterPro" id="IPR002656">
    <property type="entry name" value="Acyl_transf_3_dom"/>
</dbReference>
<keyword evidence="1" id="KW-1133">Transmembrane helix</keyword>
<reference evidence="3 4" key="1">
    <citation type="submission" date="2019-04" db="EMBL/GenBank/DDBJ databases">
        <title>Friends and foes A comparative genomics studyof 23 Aspergillus species from section Flavi.</title>
        <authorList>
            <consortium name="DOE Joint Genome Institute"/>
            <person name="Kjaerbolling I."/>
            <person name="Vesth T."/>
            <person name="Frisvad J.C."/>
            <person name="Nybo J.L."/>
            <person name="Theobald S."/>
            <person name="Kildgaard S."/>
            <person name="Isbrandt T."/>
            <person name="Kuo A."/>
            <person name="Sato A."/>
            <person name="Lyhne E.K."/>
            <person name="Kogle M.E."/>
            <person name="Wiebenga A."/>
            <person name="Kun R.S."/>
            <person name="Lubbers R.J."/>
            <person name="Makela M.R."/>
            <person name="Barry K."/>
            <person name="Chovatia M."/>
            <person name="Clum A."/>
            <person name="Daum C."/>
            <person name="Haridas S."/>
            <person name="He G."/>
            <person name="LaButti K."/>
            <person name="Lipzen A."/>
            <person name="Mondo S."/>
            <person name="Riley R."/>
            <person name="Salamov A."/>
            <person name="Simmons B.A."/>
            <person name="Magnuson J.K."/>
            <person name="Henrissat B."/>
            <person name="Mortensen U.H."/>
            <person name="Larsen T.O."/>
            <person name="Devries R.P."/>
            <person name="Grigoriev I.V."/>
            <person name="Machida M."/>
            <person name="Baker S.E."/>
            <person name="Andersen M.R."/>
        </authorList>
    </citation>
    <scope>NUCLEOTIDE SEQUENCE [LARGE SCALE GENOMIC DNA]</scope>
    <source>
        <strain evidence="3 4">IBT 29228</strain>
    </source>
</reference>
<keyword evidence="3" id="KW-0808">Transferase</keyword>
<dbReference type="InterPro" id="IPR050879">
    <property type="entry name" value="Acyltransferase_3"/>
</dbReference>
<keyword evidence="1" id="KW-0472">Membrane</keyword>
<dbReference type="AlphaFoldDB" id="A0A5N7B985"/>
<keyword evidence="4" id="KW-1185">Reference proteome</keyword>
<dbReference type="OrthoDB" id="5819582at2759"/>
<dbReference type="GO" id="GO:0016747">
    <property type="term" value="F:acyltransferase activity, transferring groups other than amino-acyl groups"/>
    <property type="evidence" value="ECO:0007669"/>
    <property type="project" value="InterPro"/>
</dbReference>
<gene>
    <name evidence="3" type="ORF">BDV26DRAFT_304326</name>
</gene>
<evidence type="ECO:0000313" key="3">
    <source>
        <dbReference type="EMBL" id="KAE8378326.1"/>
    </source>
</evidence>
<name>A0A5N7B985_9EURO</name>
<organism evidence="3 4">
    <name type="scientific">Aspergillus bertholletiae</name>
    <dbReference type="NCBI Taxonomy" id="1226010"/>
    <lineage>
        <taxon>Eukaryota</taxon>
        <taxon>Fungi</taxon>
        <taxon>Dikarya</taxon>
        <taxon>Ascomycota</taxon>
        <taxon>Pezizomycotina</taxon>
        <taxon>Eurotiomycetes</taxon>
        <taxon>Eurotiomycetidae</taxon>
        <taxon>Eurotiales</taxon>
        <taxon>Aspergillaceae</taxon>
        <taxon>Aspergillus</taxon>
        <taxon>Aspergillus subgen. Circumdati</taxon>
    </lineage>
</organism>
<dbReference type="PANTHER" id="PTHR23028">
    <property type="entry name" value="ACETYLTRANSFERASE"/>
    <property type="match status" value="1"/>
</dbReference>
<feature type="transmembrane region" description="Helical" evidence="1">
    <location>
        <begin position="376"/>
        <end position="396"/>
    </location>
</feature>
<feature type="transmembrane region" description="Helical" evidence="1">
    <location>
        <begin position="336"/>
        <end position="355"/>
    </location>
</feature>
<keyword evidence="1" id="KW-0812">Transmembrane</keyword>
<keyword evidence="3" id="KW-0012">Acyltransferase</keyword>
<feature type="transmembrane region" description="Helical" evidence="1">
    <location>
        <begin position="76"/>
        <end position="97"/>
    </location>
</feature>
<dbReference type="Pfam" id="PF01757">
    <property type="entry name" value="Acyl_transf_3"/>
    <property type="match status" value="1"/>
</dbReference>
<evidence type="ECO:0000256" key="1">
    <source>
        <dbReference type="SAM" id="Phobius"/>
    </source>
</evidence>
<dbReference type="Proteomes" id="UP000326198">
    <property type="component" value="Unassembled WGS sequence"/>
</dbReference>
<sequence>MYTRVPPKRSYHSTAFLDGLRGIFALAVVNQHVLTAFQRFIFYGYGLSEEDSRKCSYRHELVFDSTHIIQLPIVRLIYSGDAGVCVFFVLSGFAISFRALGRAHHQDWVGTFEALSSSVFRRGIRLFLPLVPATLMTMISLQCGLWEAPRQLALDTTLFRGVPEDFPQRFDSFGMQILHWVRSWWRILYVWSWDETYLPPYDGHLWTIPVEFRASMVLYLTLLSVSRVIPLLRGIVLACCSFYAYCSGRWDVCLFLTGALLADTAPIRQVEERRILQQRVMPKRAAWKTVFLVKVLHAVITLVALFLLSGPAFCIELTPGYQFLASLIPSSDPQPFRFYPILGSVLLVTMLVHGDSKSLLRRSLLDSFFAQYLGRISYSVYILHGPLFHVLGYRIFALSWQITGDFGSWRYIVGFLAGWMIFMVILVWMADLFCRFVDEPSIRFAKWLESVMIV</sequence>
<proteinExistence type="predicted"/>
<feature type="domain" description="Acyltransferase 3" evidence="2">
    <location>
        <begin position="15"/>
        <end position="428"/>
    </location>
</feature>